<evidence type="ECO:0000256" key="2">
    <source>
        <dbReference type="SAM" id="SignalP"/>
    </source>
</evidence>
<sequence length="459" mass="51133">MKRHFYLPLVAILLAGAAWSCSEPENSPVENAFAPLTDIEVPDNFWFAQGQTFSIQGRGFSQLDSVVLKPAVGGFDYRPVKCSAGAYSYSVTLPTDIPVGEYELMLYRYDGESHDLGPITIHSQIVIEGLEGDEKTSLEGGVELLASEQGTSQFCPGDSIMLIDKQTSEVFKLATSIDERSPWKLSYQAPEEYLGEAKTYLMRGSTVSYLQDLETLDIKVGDYYEGGIIIWFDPSQALSGICMNIFNGATTERTSSSDNKRLPMGTEYKAGDANGTEKPEAYAIGMGDENTEKFYKFETKRGYDPAAIHHRDYNGTNPLPSVSYMALNYSLKGLDGETYDDWFIPSFETLRLMLYNRDELNEICDELGGEPLPGSKYVYKTEPFKGENCWGYGDGMTTVSSNVDSDPNAYYNVRAIRFAPTAAEENGGEFVEADHLTSYMIQAPDYAFRLVRKFGYDKD</sequence>
<feature type="chain" id="PRO_5039349289" description="IPT/TIG domain-containing protein" evidence="2">
    <location>
        <begin position="21"/>
        <end position="459"/>
    </location>
</feature>
<evidence type="ECO:0000256" key="1">
    <source>
        <dbReference type="SAM" id="MobiDB-lite"/>
    </source>
</evidence>
<evidence type="ECO:0000313" key="4">
    <source>
        <dbReference type="Proteomes" id="UP000886844"/>
    </source>
</evidence>
<reference evidence="3" key="1">
    <citation type="journal article" date="2021" name="PeerJ">
        <title>Extensive microbial diversity within the chicken gut microbiome revealed by metagenomics and culture.</title>
        <authorList>
            <person name="Gilroy R."/>
            <person name="Ravi A."/>
            <person name="Getino M."/>
            <person name="Pursley I."/>
            <person name="Horton D.L."/>
            <person name="Alikhan N.F."/>
            <person name="Baker D."/>
            <person name="Gharbi K."/>
            <person name="Hall N."/>
            <person name="Watson M."/>
            <person name="Adriaenssens E.M."/>
            <person name="Foster-Nyarko E."/>
            <person name="Jarju S."/>
            <person name="Secka A."/>
            <person name="Antonio M."/>
            <person name="Oren A."/>
            <person name="Chaudhuri R.R."/>
            <person name="La Ragione R."/>
            <person name="Hildebrand F."/>
            <person name="Pallen M.J."/>
        </authorList>
    </citation>
    <scope>NUCLEOTIDE SEQUENCE</scope>
    <source>
        <strain evidence="3">5134</strain>
    </source>
</reference>
<dbReference type="Proteomes" id="UP000886844">
    <property type="component" value="Unassembled WGS sequence"/>
</dbReference>
<evidence type="ECO:0008006" key="5">
    <source>
        <dbReference type="Google" id="ProtNLM"/>
    </source>
</evidence>
<gene>
    <name evidence="3" type="ORF">H9828_04365</name>
</gene>
<feature type="signal peptide" evidence="2">
    <location>
        <begin position="1"/>
        <end position="20"/>
    </location>
</feature>
<feature type="region of interest" description="Disordered" evidence="1">
    <location>
        <begin position="254"/>
        <end position="273"/>
    </location>
</feature>
<evidence type="ECO:0000313" key="3">
    <source>
        <dbReference type="EMBL" id="HIY68632.1"/>
    </source>
</evidence>
<name>A0A9D1YZI6_9BACT</name>
<protein>
    <recommendedName>
        <fullName evidence="5">IPT/TIG domain-containing protein</fullName>
    </recommendedName>
</protein>
<organism evidence="3 4">
    <name type="scientific">Candidatus Alistipes intestinigallinarum</name>
    <dbReference type="NCBI Taxonomy" id="2838440"/>
    <lineage>
        <taxon>Bacteria</taxon>
        <taxon>Pseudomonadati</taxon>
        <taxon>Bacteroidota</taxon>
        <taxon>Bacteroidia</taxon>
        <taxon>Bacteroidales</taxon>
        <taxon>Rikenellaceae</taxon>
        <taxon>Alistipes</taxon>
    </lineage>
</organism>
<comment type="caution">
    <text evidence="3">The sequence shown here is derived from an EMBL/GenBank/DDBJ whole genome shotgun (WGS) entry which is preliminary data.</text>
</comment>
<reference evidence="3" key="2">
    <citation type="submission" date="2021-04" db="EMBL/GenBank/DDBJ databases">
        <authorList>
            <person name="Gilroy R."/>
        </authorList>
    </citation>
    <scope>NUCLEOTIDE SEQUENCE</scope>
    <source>
        <strain evidence="3">5134</strain>
    </source>
</reference>
<dbReference type="AlphaFoldDB" id="A0A9D1YZI6"/>
<dbReference type="EMBL" id="DXDA01000036">
    <property type="protein sequence ID" value="HIY68632.1"/>
    <property type="molecule type" value="Genomic_DNA"/>
</dbReference>
<accession>A0A9D1YZI6</accession>
<keyword evidence="2" id="KW-0732">Signal</keyword>
<proteinExistence type="predicted"/>